<keyword evidence="1" id="KW-0805">Transcription regulation</keyword>
<dbReference type="Pfam" id="PF00196">
    <property type="entry name" value="GerE"/>
    <property type="match status" value="1"/>
</dbReference>
<evidence type="ECO:0000256" key="1">
    <source>
        <dbReference type="ARBA" id="ARBA00023015"/>
    </source>
</evidence>
<sequence length="464" mass="49367">MSSYGDRPLVLVIDDPSSLPDQIWQALDAAGVRADTRLVRALREGDLAAAERVLAASGPRLIADHPGILAPWYRDPRLRETAGPRLRWALWLDGGVVPRSLGAERGTERVLLRALRCEITAARGHGSDIVDAHAVAAAVRDAPPTVREALGPWRPVVHAACARRLVAAGDTHGALVTLAEGMASATDDDARREIGGLAVFAAAVHGDMMEARRLRQTIPSVSGVHRVDPTLAAADALIALEQGNAREARRILDRAGNEHRDLRAVDAFVLVAEGHLDDAATTRSPMDGGHPLLRALDDALMSAGTAPPRRLVDLALAQDAPRPRLHAAVRDFAAARRFAGPTTVAVLAQRVTDLVASHGMTWPLGLLSAEDGEALAALTGRLPLSFAPPARGVDLTEAEISVLRELAVGGTEAQIARRLFRSINTIKTQRRSVYRKLGVSTRADAVAIALEHGLIPAERGVNRG</sequence>
<evidence type="ECO:0000256" key="2">
    <source>
        <dbReference type="ARBA" id="ARBA00023125"/>
    </source>
</evidence>
<dbReference type="InterPro" id="IPR016032">
    <property type="entry name" value="Sig_transdc_resp-reg_C-effctor"/>
</dbReference>
<accession>A0A554SP40</accession>
<dbReference type="EMBL" id="VLNT01000001">
    <property type="protein sequence ID" value="TSD68029.1"/>
    <property type="molecule type" value="Genomic_DNA"/>
</dbReference>
<dbReference type="PRINTS" id="PR00038">
    <property type="entry name" value="HTHLUXR"/>
</dbReference>
<dbReference type="Proteomes" id="UP000316988">
    <property type="component" value="Unassembled WGS sequence"/>
</dbReference>
<evidence type="ECO:0000313" key="6">
    <source>
        <dbReference type="Proteomes" id="UP000316988"/>
    </source>
</evidence>
<comment type="caution">
    <text evidence="5">The sequence shown here is derived from an EMBL/GenBank/DDBJ whole genome shotgun (WGS) entry which is preliminary data.</text>
</comment>
<dbReference type="SUPFAM" id="SSF46894">
    <property type="entry name" value="C-terminal effector domain of the bipartite response regulators"/>
    <property type="match status" value="1"/>
</dbReference>
<dbReference type="PANTHER" id="PTHR44688:SF16">
    <property type="entry name" value="DNA-BINDING TRANSCRIPTIONAL ACTIVATOR DEVR_DOSR"/>
    <property type="match status" value="1"/>
</dbReference>
<dbReference type="InterPro" id="IPR000792">
    <property type="entry name" value="Tscrpt_reg_LuxR_C"/>
</dbReference>
<dbReference type="AlphaFoldDB" id="A0A554SP40"/>
<feature type="domain" description="HTH luxR-type" evidence="4">
    <location>
        <begin position="388"/>
        <end position="453"/>
    </location>
</feature>
<evidence type="ECO:0000259" key="4">
    <source>
        <dbReference type="PROSITE" id="PS50043"/>
    </source>
</evidence>
<dbReference type="RefSeq" id="WP_143910975.1">
    <property type="nucleotide sequence ID" value="NZ_VLNT01000001.1"/>
</dbReference>
<reference evidence="5 6" key="1">
    <citation type="submission" date="2019-07" db="EMBL/GenBank/DDBJ databases">
        <authorList>
            <person name="Zhao L.H."/>
        </authorList>
    </citation>
    <scope>NUCLEOTIDE SEQUENCE [LARGE SCALE GENOMIC DNA]</scope>
    <source>
        <strain evidence="5 6">Co35</strain>
    </source>
</reference>
<keyword evidence="6" id="KW-1185">Reference proteome</keyword>
<dbReference type="Gene3D" id="1.10.10.10">
    <property type="entry name" value="Winged helix-like DNA-binding domain superfamily/Winged helix DNA-binding domain"/>
    <property type="match status" value="1"/>
</dbReference>
<proteinExistence type="predicted"/>
<dbReference type="PROSITE" id="PS50043">
    <property type="entry name" value="HTH_LUXR_2"/>
    <property type="match status" value="1"/>
</dbReference>
<dbReference type="PANTHER" id="PTHR44688">
    <property type="entry name" value="DNA-BINDING TRANSCRIPTIONAL ACTIVATOR DEVR_DOSR"/>
    <property type="match status" value="1"/>
</dbReference>
<organism evidence="5 6">
    <name type="scientific">Aeromicrobium piscarium</name>
    <dbReference type="NCBI Taxonomy" id="2590901"/>
    <lineage>
        <taxon>Bacteria</taxon>
        <taxon>Bacillati</taxon>
        <taxon>Actinomycetota</taxon>
        <taxon>Actinomycetes</taxon>
        <taxon>Propionibacteriales</taxon>
        <taxon>Nocardioidaceae</taxon>
        <taxon>Aeromicrobium</taxon>
    </lineage>
</organism>
<evidence type="ECO:0000313" key="5">
    <source>
        <dbReference type="EMBL" id="TSD68029.1"/>
    </source>
</evidence>
<dbReference type="GO" id="GO:0003677">
    <property type="term" value="F:DNA binding"/>
    <property type="evidence" value="ECO:0007669"/>
    <property type="project" value="UniProtKB-KW"/>
</dbReference>
<keyword evidence="2" id="KW-0238">DNA-binding</keyword>
<gene>
    <name evidence="5" type="ORF">FNM00_00045</name>
</gene>
<dbReference type="GO" id="GO:0006355">
    <property type="term" value="P:regulation of DNA-templated transcription"/>
    <property type="evidence" value="ECO:0007669"/>
    <property type="project" value="InterPro"/>
</dbReference>
<evidence type="ECO:0000256" key="3">
    <source>
        <dbReference type="ARBA" id="ARBA00023163"/>
    </source>
</evidence>
<dbReference type="InterPro" id="IPR036388">
    <property type="entry name" value="WH-like_DNA-bd_sf"/>
</dbReference>
<dbReference type="CDD" id="cd06170">
    <property type="entry name" value="LuxR_C_like"/>
    <property type="match status" value="1"/>
</dbReference>
<dbReference type="OrthoDB" id="134985at2"/>
<dbReference type="SMART" id="SM00421">
    <property type="entry name" value="HTH_LUXR"/>
    <property type="match status" value="1"/>
</dbReference>
<name>A0A554SP40_9ACTN</name>
<protein>
    <submittedName>
        <fullName evidence="5">Response regulator transcription factor</fullName>
    </submittedName>
</protein>
<keyword evidence="3" id="KW-0804">Transcription</keyword>